<accession>A0A0D2WS05</accession>
<dbReference type="STRING" id="595528.A0A0D2WS05"/>
<evidence type="ECO:0000256" key="2">
    <source>
        <dbReference type="ARBA" id="ARBA00022448"/>
    </source>
</evidence>
<feature type="compositionally biased region" description="Low complexity" evidence="4">
    <location>
        <begin position="485"/>
        <end position="505"/>
    </location>
</feature>
<feature type="region of interest" description="Disordered" evidence="4">
    <location>
        <begin position="431"/>
        <end position="453"/>
    </location>
</feature>
<feature type="domain" description="TRAPPC10/Trs130 C-terminal" evidence="5">
    <location>
        <begin position="1612"/>
        <end position="1703"/>
    </location>
</feature>
<dbReference type="GO" id="GO:0034498">
    <property type="term" value="P:early endosome to Golgi transport"/>
    <property type="evidence" value="ECO:0007669"/>
    <property type="project" value="TreeGrafter"/>
</dbReference>
<feature type="domain" description="TRAPPC10/Trs130 N-terminal" evidence="6">
    <location>
        <begin position="3"/>
        <end position="324"/>
    </location>
</feature>
<dbReference type="PANTHER" id="PTHR13251:SF3">
    <property type="entry name" value="TRAFFICKING PROTEIN PARTICLE COMPLEX SUBUNIT 10"/>
    <property type="match status" value="1"/>
</dbReference>
<evidence type="ECO:0008006" key="9">
    <source>
        <dbReference type="Google" id="ProtNLM"/>
    </source>
</evidence>
<dbReference type="EMBL" id="KE346366">
    <property type="protein sequence ID" value="KJE94103.1"/>
    <property type="molecule type" value="Genomic_DNA"/>
</dbReference>
<feature type="compositionally biased region" description="Pro residues" evidence="4">
    <location>
        <begin position="1123"/>
        <end position="1132"/>
    </location>
</feature>
<evidence type="ECO:0000259" key="5">
    <source>
        <dbReference type="Pfam" id="PF12584"/>
    </source>
</evidence>
<dbReference type="RefSeq" id="XP_011270463.1">
    <property type="nucleotide sequence ID" value="XM_011272161.1"/>
</dbReference>
<dbReference type="InterPro" id="IPR045126">
    <property type="entry name" value="TRAPPC10/Trs130"/>
</dbReference>
<evidence type="ECO:0000256" key="3">
    <source>
        <dbReference type="ARBA" id="ARBA00023034"/>
    </source>
</evidence>
<sequence length="1719" mass="184289">MPRPVVTYLDDAGLWPVLSRGFSSRLPLTNLTWQSGTSRRHRIAELDIQLQPFSSTASSAGKTADRMGALAADPASPFLHLFIVNCEDTDQYKAKVKQTIADWLESFKGSYKQEWLIIYATMPTSATATKPKLQLSKLQLRNVYDRIKSDFDEKNNRCIQFRGTEGEAKLAESWDELFGKVQNCLMKAFDRRVVNLEDNLRKALATRHMPGWNYCAFFIMKESLAFVFDTMTLAEEALFQYLELDVLFAESVALERSRNNGTISWMEHFGGDQPNDDSASIFDPYRKPYRDLIQQNAVTMFDFRVYLFAKIASFLRRLERSLEVTRRAYGFITELAYTMSLHSHLSSAWISSWVFSSCLETLSSESTMDSFVDQQNVAVIRADLCAYAREQLDQLGVRCGLLPCRRPFAQHAAVEELLHPQTPPMFVMKSSQSATFTPSATKTPPRRRSSSSGAAYIAAIAPQEGPSGAAIKPSASASDVHTSRDAPSSDSAPPTAPTTATATTTVVPLDSATNTNQSDRTTPAELMKHITSPKLRMALDSPDAFDALYAQLCELAMDECVRSMRSRQILPIKHMLAELMFHRGHYEHAEQLFGSMCDFYLHEGWPILDFDVRRKFSVCQKLLGHFEAYSRSCMLLSSTIAPLPFADRLYYFRELMGAAHPDNSGTQSIRCSFNQLIAVQTGRLWHASAFDEWIGSQTVKRTTLAHTSVRRSSVANQIDVTPTDEGAATASTLLVEKAVSLLGARPYAEAFRATASSAGYQFDDVSLDDGSFAASFSLTTLAAASSASSAAAAVTAATASSTATSFSTTTTTTTTTTPFAASTLPELNKLQFSRSLKPSAAPLRAPTSLEVAAWDHQVRFQASMQNAEVVPTSGVHWTSELPATAWPYPPGHLHGRLLSVVGQAVVVPLTITSHFPEALPCQALRVFLTSVETEVKVTEAPAVPTNAGFGAPGQGEISDSSSFASASMQRSASGSNLTGVVVGSTSASTNSSAATPSSGPNSSRFSSPALSASPSTLSKLMKRAPPAPSPAAPSAPSSSGSSGSGASTTPHAYAAPASAAAPASNGTNQLAVGASTSSLSGLMSAATGFFGRSSPGLSTSTTTAAASTSAAVPKDPVVVTAATPPPLIPVSPPSSAGATSAEQQAAAGNDKAQMLDVASPLNNRSRSSSISEGSAAAAAAARSRASSGIIGDTTLDRRSPAFSQAGIDAAEFAQIIAAGPNGGPAPVSSTLLPIPQQQRTVTTQFYSVQLEVGDFILQPGENTVALRGIMPIAGLFRFGAVQLVSDNLTLTSDELWSLPTSVAVHVEPLKPALGIALVPPVLGFYCALQEQELQVEVASHSDGINGGRLEIDFASSMVQLQAASVRLRHRLSVTPSTPEADQALLPFVPDTIGFDGRCVPLLPLEEHTSLRMHLPVMCSRRGVPSAEMVTVKAEYMNANGIPCSTCVELPAVTGDPFDAQFVIETFSQRACVQVRLKSHCAVPVKLLSIQLTTSRPGAVLVSGNAALVNQTLAPGSEVSLAWVVTLPADGVADSKTDFELAVSFGLDEAVLAPFQLTAMDVVPTVDKPWTFRTTHQLESWMPPFTVDMAPSTTPLERSNSALLPGHRRSRTVEHSTLVLGEATSFEMRIRRVAQNTLPAAPSSIYYTLQVRSDMWMVAGRDRGVLKFDTSNEEEAVVQFSLIPMMSGDLLLPNVELSSSSTREALSHRSLYRSRQLAVR</sequence>
<feature type="compositionally biased region" description="Polar residues" evidence="4">
    <location>
        <begin position="511"/>
        <end position="521"/>
    </location>
</feature>
<evidence type="ECO:0000313" key="7">
    <source>
        <dbReference type="EMBL" id="KJE94103.1"/>
    </source>
</evidence>
<reference evidence="8" key="1">
    <citation type="submission" date="2011-02" db="EMBL/GenBank/DDBJ databases">
        <title>The Genome Sequence of Capsaspora owczarzaki ATCC 30864.</title>
        <authorList>
            <person name="Russ C."/>
            <person name="Cuomo C."/>
            <person name="Burger G."/>
            <person name="Gray M.W."/>
            <person name="Holland P.W.H."/>
            <person name="King N."/>
            <person name="Lang F.B.F."/>
            <person name="Roger A.J."/>
            <person name="Ruiz-Trillo I."/>
            <person name="Young S.K."/>
            <person name="Zeng Q."/>
            <person name="Gargeya S."/>
            <person name="Alvarado L."/>
            <person name="Berlin A."/>
            <person name="Chapman S.B."/>
            <person name="Chen Z."/>
            <person name="Freedman E."/>
            <person name="Gellesch M."/>
            <person name="Goldberg J."/>
            <person name="Griggs A."/>
            <person name="Gujja S."/>
            <person name="Heilman E."/>
            <person name="Heiman D."/>
            <person name="Howarth C."/>
            <person name="Mehta T."/>
            <person name="Neiman D."/>
            <person name="Pearson M."/>
            <person name="Roberts A."/>
            <person name="Saif S."/>
            <person name="Shea T."/>
            <person name="Shenoy N."/>
            <person name="Sisk P."/>
            <person name="Stolte C."/>
            <person name="Sykes S."/>
            <person name="White J."/>
            <person name="Yandava C."/>
            <person name="Haas B."/>
            <person name="Nusbaum C."/>
            <person name="Birren B."/>
        </authorList>
    </citation>
    <scope>NUCLEOTIDE SEQUENCE</scope>
    <source>
        <strain evidence="8">ATCC 30864</strain>
    </source>
</reference>
<proteinExistence type="predicted"/>
<feature type="region of interest" description="Disordered" evidence="4">
    <location>
        <begin position="984"/>
        <end position="1053"/>
    </location>
</feature>
<organism evidence="7 8">
    <name type="scientific">Capsaspora owczarzaki (strain ATCC 30864)</name>
    <dbReference type="NCBI Taxonomy" id="595528"/>
    <lineage>
        <taxon>Eukaryota</taxon>
        <taxon>Filasterea</taxon>
        <taxon>Capsaspora</taxon>
    </lineage>
</organism>
<dbReference type="InterPro" id="IPR022233">
    <property type="entry name" value="TRAPPC10/Trs130_C"/>
</dbReference>
<evidence type="ECO:0000313" key="8">
    <source>
        <dbReference type="Proteomes" id="UP000008743"/>
    </source>
</evidence>
<dbReference type="PANTHER" id="PTHR13251">
    <property type="entry name" value="EPILEPSY HOLOPROSENCEPHALY CANDIDATE 1/TMEM1"/>
    <property type="match status" value="1"/>
</dbReference>
<keyword evidence="8" id="KW-1185">Reference proteome</keyword>
<feature type="region of interest" description="Disordered" evidence="4">
    <location>
        <begin position="465"/>
        <end position="523"/>
    </location>
</feature>
<feature type="compositionally biased region" description="Low complexity" evidence="4">
    <location>
        <begin position="1034"/>
        <end position="1053"/>
    </location>
</feature>
<dbReference type="GO" id="GO:1990071">
    <property type="term" value="C:TRAPPII protein complex"/>
    <property type="evidence" value="ECO:0007669"/>
    <property type="project" value="InterPro"/>
</dbReference>
<keyword evidence="3" id="KW-0333">Golgi apparatus</keyword>
<evidence type="ECO:0000256" key="1">
    <source>
        <dbReference type="ARBA" id="ARBA00004555"/>
    </source>
</evidence>
<feature type="region of interest" description="Disordered" evidence="4">
    <location>
        <begin position="943"/>
        <end position="965"/>
    </location>
</feature>
<dbReference type="OrthoDB" id="10256906at2759"/>
<dbReference type="Pfam" id="PF23036">
    <property type="entry name" value="TRAPPC10_1st"/>
    <property type="match status" value="1"/>
</dbReference>
<name>A0A0D2WS05_CAPO3</name>
<dbReference type="GO" id="GO:0006891">
    <property type="term" value="P:intra-Golgi vesicle-mediated transport"/>
    <property type="evidence" value="ECO:0007669"/>
    <property type="project" value="TreeGrafter"/>
</dbReference>
<protein>
    <recommendedName>
        <fullName evidence="9">Trafficking protein particle complex subunit 10</fullName>
    </recommendedName>
</protein>
<dbReference type="Proteomes" id="UP000008743">
    <property type="component" value="Unassembled WGS sequence"/>
</dbReference>
<feature type="region of interest" description="Disordered" evidence="4">
    <location>
        <begin position="1123"/>
        <end position="1149"/>
    </location>
</feature>
<feature type="compositionally biased region" description="Low complexity" evidence="4">
    <location>
        <begin position="984"/>
        <end position="1018"/>
    </location>
</feature>
<dbReference type="InParanoid" id="A0A0D2WS05"/>
<dbReference type="InterPro" id="IPR056913">
    <property type="entry name" value="TRAPPC10/Trs130_N"/>
</dbReference>
<dbReference type="Pfam" id="PF12584">
    <property type="entry name" value="TRAPPC10"/>
    <property type="match status" value="1"/>
</dbReference>
<feature type="compositionally biased region" description="Low complexity" evidence="4">
    <location>
        <begin position="1133"/>
        <end position="1148"/>
    </location>
</feature>
<dbReference type="GO" id="GO:0005829">
    <property type="term" value="C:cytosol"/>
    <property type="evidence" value="ECO:0007669"/>
    <property type="project" value="GOC"/>
</dbReference>
<gene>
    <name evidence="7" type="ORF">CAOG_008823</name>
</gene>
<evidence type="ECO:0000256" key="4">
    <source>
        <dbReference type="SAM" id="MobiDB-lite"/>
    </source>
</evidence>
<dbReference type="PhylomeDB" id="A0A0D2WS05"/>
<comment type="subcellular location">
    <subcellularLocation>
        <location evidence="1">Golgi apparatus</location>
    </subcellularLocation>
</comment>
<keyword evidence="2" id="KW-0813">Transport</keyword>
<evidence type="ECO:0000259" key="6">
    <source>
        <dbReference type="Pfam" id="PF23036"/>
    </source>
</evidence>